<proteinExistence type="predicted"/>
<feature type="domain" description="MobA-like NTP transferase" evidence="8">
    <location>
        <begin position="29"/>
        <end position="180"/>
    </location>
</feature>
<dbReference type="PANTHER" id="PTHR19136">
    <property type="entry name" value="MOLYBDENUM COFACTOR GUANYLYLTRANSFERASE"/>
    <property type="match status" value="1"/>
</dbReference>
<keyword evidence="3" id="KW-0479">Metal-binding</keyword>
<keyword evidence="5" id="KW-0460">Magnesium</keyword>
<accession>A0A841TD89</accession>
<sequence>MTYITAEQMLRVVKWGRRWMKGENRMLSGIILAGGITSGIRGGMKSLYPLEGETLIERQIRLMKQLCDEIIVVTNSPRSYLHCVPPQVRIVSDYKPGSGPLGGMAAGLSLAQQPFAWIVGCDMPYLSPDAAKWMMKRLLPGTDAVWASDLNGIYPLHGVYDCRCAPQLTSMVDAGKTSLRDLPYAVAWEEVTEGECRQMGFGFDFVTKLGRRLEAEPATM</sequence>
<keyword evidence="4" id="KW-0547">Nucleotide-binding</keyword>
<dbReference type="GO" id="GO:0005525">
    <property type="term" value="F:GTP binding"/>
    <property type="evidence" value="ECO:0007669"/>
    <property type="project" value="UniProtKB-KW"/>
</dbReference>
<name>A0A841TD89_9BACL</name>
<evidence type="ECO:0000256" key="5">
    <source>
        <dbReference type="ARBA" id="ARBA00022842"/>
    </source>
</evidence>
<comment type="caution">
    <text evidence="9">The sequence shown here is derived from an EMBL/GenBank/DDBJ whole genome shotgun (WGS) entry which is preliminary data.</text>
</comment>
<dbReference type="PANTHER" id="PTHR19136:SF81">
    <property type="entry name" value="MOLYBDENUM COFACTOR GUANYLYLTRANSFERASE"/>
    <property type="match status" value="1"/>
</dbReference>
<dbReference type="Pfam" id="PF12804">
    <property type="entry name" value="NTP_transf_3"/>
    <property type="match status" value="1"/>
</dbReference>
<dbReference type="GO" id="GO:0046872">
    <property type="term" value="F:metal ion binding"/>
    <property type="evidence" value="ECO:0007669"/>
    <property type="project" value="UniProtKB-KW"/>
</dbReference>
<dbReference type="GO" id="GO:0006777">
    <property type="term" value="P:Mo-molybdopterin cofactor biosynthetic process"/>
    <property type="evidence" value="ECO:0007669"/>
    <property type="project" value="UniProtKB-KW"/>
</dbReference>
<organism evidence="9 10">
    <name type="scientific">Cohnella lubricantis</name>
    <dbReference type="NCBI Taxonomy" id="2163172"/>
    <lineage>
        <taxon>Bacteria</taxon>
        <taxon>Bacillati</taxon>
        <taxon>Bacillota</taxon>
        <taxon>Bacilli</taxon>
        <taxon>Bacillales</taxon>
        <taxon>Paenibacillaceae</taxon>
        <taxon>Cohnella</taxon>
    </lineage>
</organism>
<protein>
    <submittedName>
        <fullName evidence="9">Molybdenum cofactor guanylyltransferase</fullName>
    </submittedName>
</protein>
<evidence type="ECO:0000259" key="8">
    <source>
        <dbReference type="Pfam" id="PF12804"/>
    </source>
</evidence>
<keyword evidence="9" id="KW-0548">Nucleotidyltransferase</keyword>
<evidence type="ECO:0000256" key="1">
    <source>
        <dbReference type="ARBA" id="ARBA00022490"/>
    </source>
</evidence>
<keyword evidence="1" id="KW-0963">Cytoplasm</keyword>
<gene>
    <name evidence="9" type="ORF">H4Q31_17060</name>
</gene>
<dbReference type="Gene3D" id="3.90.550.10">
    <property type="entry name" value="Spore Coat Polysaccharide Biosynthesis Protein SpsA, Chain A"/>
    <property type="match status" value="1"/>
</dbReference>
<keyword evidence="10" id="KW-1185">Reference proteome</keyword>
<evidence type="ECO:0000256" key="3">
    <source>
        <dbReference type="ARBA" id="ARBA00022723"/>
    </source>
</evidence>
<dbReference type="InterPro" id="IPR029044">
    <property type="entry name" value="Nucleotide-diphossugar_trans"/>
</dbReference>
<keyword evidence="7" id="KW-0501">Molybdenum cofactor biosynthesis</keyword>
<dbReference type="InterPro" id="IPR013482">
    <property type="entry name" value="Molybde_CF_guanTrfase"/>
</dbReference>
<dbReference type="GO" id="GO:0016779">
    <property type="term" value="F:nucleotidyltransferase activity"/>
    <property type="evidence" value="ECO:0007669"/>
    <property type="project" value="UniProtKB-KW"/>
</dbReference>
<evidence type="ECO:0000313" key="9">
    <source>
        <dbReference type="EMBL" id="MBB6679002.1"/>
    </source>
</evidence>
<dbReference type="InterPro" id="IPR025877">
    <property type="entry name" value="MobA-like_NTP_Trfase"/>
</dbReference>
<reference evidence="9 10" key="1">
    <citation type="submission" date="2020-08" db="EMBL/GenBank/DDBJ databases">
        <title>Cohnella phylogeny.</title>
        <authorList>
            <person name="Dunlap C."/>
        </authorList>
    </citation>
    <scope>NUCLEOTIDE SEQUENCE [LARGE SCALE GENOMIC DNA]</scope>
    <source>
        <strain evidence="9 10">DSM 103658</strain>
    </source>
</reference>
<dbReference type="EMBL" id="JACJVN010000065">
    <property type="protein sequence ID" value="MBB6679002.1"/>
    <property type="molecule type" value="Genomic_DNA"/>
</dbReference>
<evidence type="ECO:0000256" key="2">
    <source>
        <dbReference type="ARBA" id="ARBA00022679"/>
    </source>
</evidence>
<keyword evidence="2 9" id="KW-0808">Transferase</keyword>
<evidence type="ECO:0000256" key="6">
    <source>
        <dbReference type="ARBA" id="ARBA00023134"/>
    </source>
</evidence>
<dbReference type="CDD" id="cd02503">
    <property type="entry name" value="MobA"/>
    <property type="match status" value="1"/>
</dbReference>
<keyword evidence="6" id="KW-0342">GTP-binding</keyword>
<dbReference type="SUPFAM" id="SSF53448">
    <property type="entry name" value="Nucleotide-diphospho-sugar transferases"/>
    <property type="match status" value="1"/>
</dbReference>
<dbReference type="Proteomes" id="UP000574133">
    <property type="component" value="Unassembled WGS sequence"/>
</dbReference>
<dbReference type="AlphaFoldDB" id="A0A841TD89"/>
<evidence type="ECO:0000256" key="7">
    <source>
        <dbReference type="ARBA" id="ARBA00023150"/>
    </source>
</evidence>
<evidence type="ECO:0000313" key="10">
    <source>
        <dbReference type="Proteomes" id="UP000574133"/>
    </source>
</evidence>
<evidence type="ECO:0000256" key="4">
    <source>
        <dbReference type="ARBA" id="ARBA00022741"/>
    </source>
</evidence>
<dbReference type="RefSeq" id="WP_185180265.1">
    <property type="nucleotide sequence ID" value="NZ_CBCSEP010000002.1"/>
</dbReference>